<comment type="caution">
    <text evidence="1">The sequence shown here is derived from an EMBL/GenBank/DDBJ whole genome shotgun (WGS) entry which is preliminary data.</text>
</comment>
<keyword evidence="2" id="KW-1185">Reference proteome</keyword>
<accession>A0A3M2LGP3</accession>
<gene>
    <name evidence="1" type="ORF">EBO15_39970</name>
</gene>
<dbReference type="Proteomes" id="UP000282674">
    <property type="component" value="Unassembled WGS sequence"/>
</dbReference>
<name>A0A3M2LGP3_9ACTN</name>
<sequence length="71" mass="7189">MPSTVFLLVGPGRGLRRRLGVQAVGVGGQEGADLGAAGRELGFGGFGASGWSRQLVAAPVSRRAIRSVAAR</sequence>
<evidence type="ECO:0000313" key="1">
    <source>
        <dbReference type="EMBL" id="RMI35960.1"/>
    </source>
</evidence>
<reference evidence="1 2" key="1">
    <citation type="submission" date="2018-10" db="EMBL/GenBank/DDBJ databases">
        <title>Isolation from soil.</title>
        <authorList>
            <person name="Hu J."/>
        </authorList>
    </citation>
    <scope>NUCLEOTIDE SEQUENCE [LARGE SCALE GENOMIC DNA]</scope>
    <source>
        <strain evidence="1 2">NEAU-Ht49</strain>
    </source>
</reference>
<dbReference type="EMBL" id="RFFG01000154">
    <property type="protein sequence ID" value="RMI35960.1"/>
    <property type="molecule type" value="Genomic_DNA"/>
</dbReference>
<dbReference type="AlphaFoldDB" id="A0A3M2LGP3"/>
<evidence type="ECO:0000313" key="2">
    <source>
        <dbReference type="Proteomes" id="UP000282674"/>
    </source>
</evidence>
<organism evidence="1 2">
    <name type="scientific">Actinomadura harenae</name>
    <dbReference type="NCBI Taxonomy" id="2483351"/>
    <lineage>
        <taxon>Bacteria</taxon>
        <taxon>Bacillati</taxon>
        <taxon>Actinomycetota</taxon>
        <taxon>Actinomycetes</taxon>
        <taxon>Streptosporangiales</taxon>
        <taxon>Thermomonosporaceae</taxon>
        <taxon>Actinomadura</taxon>
    </lineage>
</organism>
<protein>
    <submittedName>
        <fullName evidence="1">Uncharacterized protein</fullName>
    </submittedName>
</protein>
<proteinExistence type="predicted"/>